<dbReference type="VEuPathDB" id="FungiDB:ASPWEDRAFT_207582"/>
<sequence>MGHRELARVIDADTVIVGLEAQLKCVGAGRVTHASISNEPDASFKPTNVPPGRSNQWPTVVVECGDSETTAHLRCIADLWIGNSGGQMTVVIIISVDWPPRRVIFENGFPKLPSRTVVLLPCANKKLLLQEARTASQRSIEALCSLDLKKCFYVLLFHQNTTM</sequence>
<evidence type="ECO:0000313" key="2">
    <source>
        <dbReference type="Proteomes" id="UP000184383"/>
    </source>
</evidence>
<gene>
    <name evidence="1" type="ORF">ASPWEDRAFT_207582</name>
</gene>
<dbReference type="GeneID" id="63748131"/>
<organism evidence="1 2">
    <name type="scientific">Aspergillus wentii DTO 134E9</name>
    <dbReference type="NCBI Taxonomy" id="1073089"/>
    <lineage>
        <taxon>Eukaryota</taxon>
        <taxon>Fungi</taxon>
        <taxon>Dikarya</taxon>
        <taxon>Ascomycota</taxon>
        <taxon>Pezizomycotina</taxon>
        <taxon>Eurotiomycetes</taxon>
        <taxon>Eurotiomycetidae</taxon>
        <taxon>Eurotiales</taxon>
        <taxon>Aspergillaceae</taxon>
        <taxon>Aspergillus</taxon>
        <taxon>Aspergillus subgen. Cremei</taxon>
    </lineage>
</organism>
<reference evidence="2" key="1">
    <citation type="journal article" date="2017" name="Genome Biol.">
        <title>Comparative genomics reveals high biological diversity and specific adaptations in the industrially and medically important fungal genus Aspergillus.</title>
        <authorList>
            <person name="de Vries R.P."/>
            <person name="Riley R."/>
            <person name="Wiebenga A."/>
            <person name="Aguilar-Osorio G."/>
            <person name="Amillis S."/>
            <person name="Uchima C.A."/>
            <person name="Anderluh G."/>
            <person name="Asadollahi M."/>
            <person name="Askin M."/>
            <person name="Barry K."/>
            <person name="Battaglia E."/>
            <person name="Bayram O."/>
            <person name="Benocci T."/>
            <person name="Braus-Stromeyer S.A."/>
            <person name="Caldana C."/>
            <person name="Canovas D."/>
            <person name="Cerqueira G.C."/>
            <person name="Chen F."/>
            <person name="Chen W."/>
            <person name="Choi C."/>
            <person name="Clum A."/>
            <person name="Dos Santos R.A."/>
            <person name="Damasio A.R."/>
            <person name="Diallinas G."/>
            <person name="Emri T."/>
            <person name="Fekete E."/>
            <person name="Flipphi M."/>
            <person name="Freyberg S."/>
            <person name="Gallo A."/>
            <person name="Gournas C."/>
            <person name="Habgood R."/>
            <person name="Hainaut M."/>
            <person name="Harispe M.L."/>
            <person name="Henrissat B."/>
            <person name="Hilden K.S."/>
            <person name="Hope R."/>
            <person name="Hossain A."/>
            <person name="Karabika E."/>
            <person name="Karaffa L."/>
            <person name="Karanyi Z."/>
            <person name="Krasevec N."/>
            <person name="Kuo A."/>
            <person name="Kusch H."/>
            <person name="LaButti K."/>
            <person name="Lagendijk E.L."/>
            <person name="Lapidus A."/>
            <person name="Levasseur A."/>
            <person name="Lindquist E."/>
            <person name="Lipzen A."/>
            <person name="Logrieco A.F."/>
            <person name="MacCabe A."/>
            <person name="Maekelae M.R."/>
            <person name="Malavazi I."/>
            <person name="Melin P."/>
            <person name="Meyer V."/>
            <person name="Mielnichuk N."/>
            <person name="Miskei M."/>
            <person name="Molnar A.P."/>
            <person name="Mule G."/>
            <person name="Ngan C.Y."/>
            <person name="Orejas M."/>
            <person name="Orosz E."/>
            <person name="Ouedraogo J.P."/>
            <person name="Overkamp K.M."/>
            <person name="Park H.-S."/>
            <person name="Perrone G."/>
            <person name="Piumi F."/>
            <person name="Punt P.J."/>
            <person name="Ram A.F."/>
            <person name="Ramon A."/>
            <person name="Rauscher S."/>
            <person name="Record E."/>
            <person name="Riano-Pachon D.M."/>
            <person name="Robert V."/>
            <person name="Roehrig J."/>
            <person name="Ruller R."/>
            <person name="Salamov A."/>
            <person name="Salih N.S."/>
            <person name="Samson R.A."/>
            <person name="Sandor E."/>
            <person name="Sanguinetti M."/>
            <person name="Schuetze T."/>
            <person name="Sepcic K."/>
            <person name="Shelest E."/>
            <person name="Sherlock G."/>
            <person name="Sophianopoulou V."/>
            <person name="Squina F.M."/>
            <person name="Sun H."/>
            <person name="Susca A."/>
            <person name="Todd R.B."/>
            <person name="Tsang A."/>
            <person name="Unkles S.E."/>
            <person name="van de Wiele N."/>
            <person name="van Rossen-Uffink D."/>
            <person name="Oliveira J.V."/>
            <person name="Vesth T.C."/>
            <person name="Visser J."/>
            <person name="Yu J.-H."/>
            <person name="Zhou M."/>
            <person name="Andersen M.R."/>
            <person name="Archer D.B."/>
            <person name="Baker S.E."/>
            <person name="Benoit I."/>
            <person name="Brakhage A.A."/>
            <person name="Braus G.H."/>
            <person name="Fischer R."/>
            <person name="Frisvad J.C."/>
            <person name="Goldman G.H."/>
            <person name="Houbraken J."/>
            <person name="Oakley B."/>
            <person name="Pocsi I."/>
            <person name="Scazzocchio C."/>
            <person name="Seiboth B."/>
            <person name="vanKuyk P.A."/>
            <person name="Wortman J."/>
            <person name="Dyer P.S."/>
            <person name="Grigoriev I.V."/>
        </authorList>
    </citation>
    <scope>NUCLEOTIDE SEQUENCE [LARGE SCALE GENOMIC DNA]</scope>
    <source>
        <strain evidence="2">DTO 134E9</strain>
    </source>
</reference>
<proteinExistence type="predicted"/>
<dbReference type="RefSeq" id="XP_040694074.1">
    <property type="nucleotide sequence ID" value="XM_040832283.1"/>
</dbReference>
<protein>
    <submittedName>
        <fullName evidence="1">Uncharacterized protein</fullName>
    </submittedName>
</protein>
<evidence type="ECO:0000313" key="1">
    <source>
        <dbReference type="EMBL" id="OJJ40398.1"/>
    </source>
</evidence>
<dbReference type="AlphaFoldDB" id="A0A1L9S003"/>
<keyword evidence="2" id="KW-1185">Reference proteome</keyword>
<dbReference type="OrthoDB" id="76567at2759"/>
<accession>A0A1L9S003</accession>
<dbReference type="Proteomes" id="UP000184383">
    <property type="component" value="Unassembled WGS sequence"/>
</dbReference>
<dbReference type="EMBL" id="KV878209">
    <property type="protein sequence ID" value="OJJ40398.1"/>
    <property type="molecule type" value="Genomic_DNA"/>
</dbReference>
<name>A0A1L9S003_ASPWE</name>